<name>A0A2H0KHS1_9BACT</name>
<accession>A0A2H0KHS1</accession>
<dbReference type="GO" id="GO:0044205">
    <property type="term" value="P:'de novo' UMP biosynthetic process"/>
    <property type="evidence" value="ECO:0007669"/>
    <property type="project" value="UniProtKB-UniRule"/>
</dbReference>
<dbReference type="InterPro" id="IPR011995">
    <property type="entry name" value="OMPdecase_type-2"/>
</dbReference>
<comment type="caution">
    <text evidence="9">The sequence shown here is derived from an EMBL/GenBank/DDBJ whole genome shotgun (WGS) entry which is preliminary data.</text>
</comment>
<dbReference type="Gene3D" id="3.20.20.70">
    <property type="entry name" value="Aldolase class I"/>
    <property type="match status" value="1"/>
</dbReference>
<sequence length="282" mass="31487">MDNINFNELLKRKWKQKKFVCVGLDSQYVKIPETIRKNVNTKEAIEKFNKEIIDATHDLVCAYKPNIAFYEAEGTEGLTALIETTSYIHKKYPDIPVILDAKRADIGSTNEGYAKAIFDIIGVDAVTIQPYLGKEAIEPFLEKEDKGIIILCRTSNPGAGEYQDLIVEHSILGKVPLYQAVAYQVANDWNKNNNCCLVVGATYPEESAIIRKIAPNLPFLIPGIGKQGGDIEKAVAASKDKRNEGMIINSSRGIIFASQEKDFAQAARKETEKLDNEIKKYL</sequence>
<keyword evidence="5 7" id="KW-0456">Lyase</keyword>
<dbReference type="SUPFAM" id="SSF51366">
    <property type="entry name" value="Ribulose-phoshate binding barrel"/>
    <property type="match status" value="1"/>
</dbReference>
<dbReference type="InterPro" id="IPR018089">
    <property type="entry name" value="OMPdecase_AS"/>
</dbReference>
<dbReference type="EMBL" id="PCVI01000034">
    <property type="protein sequence ID" value="PIQ70123.1"/>
    <property type="molecule type" value="Genomic_DNA"/>
</dbReference>
<keyword evidence="4 7" id="KW-0665">Pyrimidine biosynthesis</keyword>
<evidence type="ECO:0000256" key="7">
    <source>
        <dbReference type="HAMAP-Rule" id="MF_01215"/>
    </source>
</evidence>
<dbReference type="InterPro" id="IPR011060">
    <property type="entry name" value="RibuloseP-bd_barrel"/>
</dbReference>
<proteinExistence type="inferred from homology"/>
<feature type="domain" description="Orotidine 5'-phosphate decarboxylase" evidence="8">
    <location>
        <begin position="19"/>
        <end position="267"/>
    </location>
</feature>
<evidence type="ECO:0000256" key="6">
    <source>
        <dbReference type="ARBA" id="ARBA00049157"/>
    </source>
</evidence>
<feature type="active site" description="Proton donor" evidence="7">
    <location>
        <position position="102"/>
    </location>
</feature>
<dbReference type="EC" id="4.1.1.23" evidence="7"/>
<dbReference type="PANTHER" id="PTHR43375:SF1">
    <property type="entry name" value="OROTIDINE 5'-PHOSPHATE DECARBOXYLASE"/>
    <property type="match status" value="1"/>
</dbReference>
<evidence type="ECO:0000259" key="8">
    <source>
        <dbReference type="SMART" id="SM00934"/>
    </source>
</evidence>
<evidence type="ECO:0000256" key="3">
    <source>
        <dbReference type="ARBA" id="ARBA00022793"/>
    </source>
</evidence>
<organism evidence="9 10">
    <name type="scientific">Candidatus Shapirobacteria bacterium CG11_big_fil_rev_8_21_14_0_20_40_12</name>
    <dbReference type="NCBI Taxonomy" id="1974889"/>
    <lineage>
        <taxon>Bacteria</taxon>
        <taxon>Candidatus Shapironibacteriota</taxon>
    </lineage>
</organism>
<dbReference type="InterPro" id="IPR001754">
    <property type="entry name" value="OMPdeCOase_dom"/>
</dbReference>
<evidence type="ECO:0000256" key="1">
    <source>
        <dbReference type="ARBA" id="ARBA00004861"/>
    </source>
</evidence>
<gene>
    <name evidence="7 9" type="primary">pyrF</name>
    <name evidence="9" type="ORF">COV89_02115</name>
</gene>
<dbReference type="Pfam" id="PF00215">
    <property type="entry name" value="OMPdecase"/>
    <property type="match status" value="1"/>
</dbReference>
<evidence type="ECO:0000256" key="4">
    <source>
        <dbReference type="ARBA" id="ARBA00022975"/>
    </source>
</evidence>
<evidence type="ECO:0000313" key="9">
    <source>
        <dbReference type="EMBL" id="PIQ70123.1"/>
    </source>
</evidence>
<comment type="pathway">
    <text evidence="1 7">Pyrimidine metabolism; UMP biosynthesis via de novo pathway; UMP from orotate: step 2/2.</text>
</comment>
<evidence type="ECO:0000256" key="2">
    <source>
        <dbReference type="ARBA" id="ARBA00008847"/>
    </source>
</evidence>
<dbReference type="GO" id="GO:0004590">
    <property type="term" value="F:orotidine-5'-phosphate decarboxylase activity"/>
    <property type="evidence" value="ECO:0007669"/>
    <property type="project" value="UniProtKB-UniRule"/>
</dbReference>
<dbReference type="PANTHER" id="PTHR43375">
    <property type="entry name" value="OROTIDINE 5'-PHOSPHATE DECARBOXYLASE"/>
    <property type="match status" value="1"/>
</dbReference>
<evidence type="ECO:0000313" key="10">
    <source>
        <dbReference type="Proteomes" id="UP000231371"/>
    </source>
</evidence>
<comment type="similarity">
    <text evidence="2 7">Belongs to the OMP decarboxylase family. Type 2 subfamily.</text>
</comment>
<dbReference type="GO" id="GO:0006207">
    <property type="term" value="P:'de novo' pyrimidine nucleobase biosynthetic process"/>
    <property type="evidence" value="ECO:0007669"/>
    <property type="project" value="InterPro"/>
</dbReference>
<dbReference type="InterPro" id="IPR013785">
    <property type="entry name" value="Aldolase_TIM"/>
</dbReference>
<dbReference type="Proteomes" id="UP000231371">
    <property type="component" value="Unassembled WGS sequence"/>
</dbReference>
<protein>
    <recommendedName>
        <fullName evidence="7">Orotidine 5'-phosphate decarboxylase</fullName>
        <ecNumber evidence="7">4.1.1.23</ecNumber>
    </recommendedName>
    <alternativeName>
        <fullName evidence="7">OMP decarboxylase</fullName>
        <shortName evidence="7">OMPDCase</shortName>
        <shortName evidence="7">OMPdecase</shortName>
    </alternativeName>
</protein>
<dbReference type="SMART" id="SM00934">
    <property type="entry name" value="OMPdecase"/>
    <property type="match status" value="1"/>
</dbReference>
<evidence type="ECO:0000256" key="5">
    <source>
        <dbReference type="ARBA" id="ARBA00023239"/>
    </source>
</evidence>
<dbReference type="CDD" id="cd04725">
    <property type="entry name" value="OMP_decarboxylase_like"/>
    <property type="match status" value="1"/>
</dbReference>
<keyword evidence="3 7" id="KW-0210">Decarboxylase</keyword>
<reference evidence="9 10" key="1">
    <citation type="submission" date="2017-09" db="EMBL/GenBank/DDBJ databases">
        <title>Depth-based differentiation of microbial function through sediment-hosted aquifers and enrichment of novel symbionts in the deep terrestrial subsurface.</title>
        <authorList>
            <person name="Probst A.J."/>
            <person name="Ladd B."/>
            <person name="Jarett J.K."/>
            <person name="Geller-Mcgrath D.E."/>
            <person name="Sieber C.M."/>
            <person name="Emerson J.B."/>
            <person name="Anantharaman K."/>
            <person name="Thomas B.C."/>
            <person name="Malmstrom R."/>
            <person name="Stieglmeier M."/>
            <person name="Klingl A."/>
            <person name="Woyke T."/>
            <person name="Ryan C.M."/>
            <person name="Banfield J.F."/>
        </authorList>
    </citation>
    <scope>NUCLEOTIDE SEQUENCE [LARGE SCALE GENOMIC DNA]</scope>
    <source>
        <strain evidence="9">CG11_big_fil_rev_8_21_14_0_20_40_12</strain>
    </source>
</reference>
<dbReference type="NCBIfam" id="TIGR02127">
    <property type="entry name" value="pyrF_sub2"/>
    <property type="match status" value="1"/>
</dbReference>
<dbReference type="AlphaFoldDB" id="A0A2H0KHS1"/>
<dbReference type="UniPathway" id="UPA00070">
    <property type="reaction ID" value="UER00120"/>
</dbReference>
<dbReference type="PROSITE" id="PS00156">
    <property type="entry name" value="OMPDECASE"/>
    <property type="match status" value="1"/>
</dbReference>
<comment type="catalytic activity">
    <reaction evidence="6 7">
        <text>orotidine 5'-phosphate + H(+) = UMP + CO2</text>
        <dbReference type="Rhea" id="RHEA:11596"/>
        <dbReference type="ChEBI" id="CHEBI:15378"/>
        <dbReference type="ChEBI" id="CHEBI:16526"/>
        <dbReference type="ChEBI" id="CHEBI:57538"/>
        <dbReference type="ChEBI" id="CHEBI:57865"/>
        <dbReference type="EC" id="4.1.1.23"/>
    </reaction>
</comment>
<dbReference type="HAMAP" id="MF_01215">
    <property type="entry name" value="OMPdecase_type2"/>
    <property type="match status" value="1"/>
</dbReference>